<comment type="caution">
    <text evidence="1">The sequence shown here is derived from an EMBL/GenBank/DDBJ whole genome shotgun (WGS) entry which is preliminary data.</text>
</comment>
<name>A0ABP6LT34_9MICC</name>
<organism evidence="1 2">
    <name type="scientific">Nesterenkonia aethiopica</name>
    <dbReference type="NCBI Taxonomy" id="269144"/>
    <lineage>
        <taxon>Bacteria</taxon>
        <taxon>Bacillati</taxon>
        <taxon>Actinomycetota</taxon>
        <taxon>Actinomycetes</taxon>
        <taxon>Micrococcales</taxon>
        <taxon>Micrococcaceae</taxon>
        <taxon>Nesterenkonia</taxon>
    </lineage>
</organism>
<dbReference type="Proteomes" id="UP001500236">
    <property type="component" value="Unassembled WGS sequence"/>
</dbReference>
<evidence type="ECO:0000313" key="1">
    <source>
        <dbReference type="EMBL" id="GAA3059438.1"/>
    </source>
</evidence>
<accession>A0ABP6LT34</accession>
<dbReference type="Pfam" id="PF03013">
    <property type="entry name" value="Pyr_excise"/>
    <property type="match status" value="1"/>
</dbReference>
<dbReference type="EMBL" id="BAAAVT010000006">
    <property type="protein sequence ID" value="GAA3059438.1"/>
    <property type="molecule type" value="Genomic_DNA"/>
</dbReference>
<gene>
    <name evidence="1" type="ORF">GCM10010529_11400</name>
</gene>
<sequence length="154" mass="17212">MRLWSLHPRLLDRQGLIACWREALLAQAVLLGRTRGYTRHPQLERFRSQEDPQAAIAAYLTGLHQEAGVRGYRFDADRIDRPAAGSAERVTTPIPVTSGQLAFEADHLRAKLARRSPELLADWAATCPDGDGSPWPVHPLFTEVPGGVEDWERP</sequence>
<proteinExistence type="predicted"/>
<keyword evidence="2" id="KW-1185">Reference proteome</keyword>
<dbReference type="InterPro" id="IPR004260">
    <property type="entry name" value="Pyr-dimer_DNA_glycosylase"/>
</dbReference>
<evidence type="ECO:0000313" key="2">
    <source>
        <dbReference type="Proteomes" id="UP001500236"/>
    </source>
</evidence>
<reference evidence="2" key="1">
    <citation type="journal article" date="2019" name="Int. J. Syst. Evol. Microbiol.">
        <title>The Global Catalogue of Microorganisms (GCM) 10K type strain sequencing project: providing services to taxonomists for standard genome sequencing and annotation.</title>
        <authorList>
            <consortium name="The Broad Institute Genomics Platform"/>
            <consortium name="The Broad Institute Genome Sequencing Center for Infectious Disease"/>
            <person name="Wu L."/>
            <person name="Ma J."/>
        </authorList>
    </citation>
    <scope>NUCLEOTIDE SEQUENCE [LARGE SCALE GENOMIC DNA]</scope>
    <source>
        <strain evidence="2">JCM 14309</strain>
    </source>
</reference>
<dbReference type="RefSeq" id="WP_344682101.1">
    <property type="nucleotide sequence ID" value="NZ_BAAAVT010000006.1"/>
</dbReference>
<protein>
    <submittedName>
        <fullName evidence="1">Pyrimidine dimer DNA glycosylase/endonuclease V</fullName>
    </submittedName>
</protein>